<dbReference type="EMBL" id="MEHA01000005">
    <property type="protein sequence ID" value="ODR53123.1"/>
    <property type="molecule type" value="Genomic_DNA"/>
</dbReference>
<gene>
    <name evidence="1" type="ORF">BEI59_09720</name>
    <name evidence="2" type="ORF">BEI63_02010</name>
</gene>
<reference evidence="1 3" key="2">
    <citation type="submission" date="2016-08" db="EMBL/GenBank/DDBJ databases">
        <authorList>
            <person name="Seilhamer J.J."/>
        </authorList>
    </citation>
    <scope>NUCLEOTIDE SEQUENCE [LARGE SCALE GENOMIC DNA]</scope>
    <source>
        <strain evidence="1 3">NML150140-1</strain>
    </source>
</reference>
<sequence>MPMDQYERYIDYINKNILPYIDYNRLQESYGTEDKSYAKMTLYTLHEAARQIYGPALFCHGGLDFALVPGVISSRENGNVCLALLGIDLMSSGEHCSTDFLTQYGVVSQGHVEDKGIQTFMKEKYGAYHYGYTLDIAGDIHVRPGDLPQEIKEILSTFEAHAAELTDRILQDENEADEDLEL</sequence>
<dbReference type="EMBL" id="MEHD01000007">
    <property type="protein sequence ID" value="ODR61219.1"/>
    <property type="molecule type" value="Genomic_DNA"/>
</dbReference>
<evidence type="ECO:0000313" key="1">
    <source>
        <dbReference type="EMBL" id="ODR53123.1"/>
    </source>
</evidence>
<dbReference type="Proteomes" id="UP000094271">
    <property type="component" value="Unassembled WGS sequence"/>
</dbReference>
<reference evidence="2 4" key="1">
    <citation type="submission" date="2016-08" db="EMBL/GenBank/DDBJ databases">
        <title>Characterization of Isolates of Eisenbergiella tayi Derived from Blood Cultures, Using Whole Genome Sequencing.</title>
        <authorList>
            <person name="Bernier A.-M."/>
            <person name="Burdz T."/>
            <person name="Wiebe D."/>
            <person name="Bernard K."/>
        </authorList>
    </citation>
    <scope>NUCLEOTIDE SEQUENCE [LARGE SCALE GENOMIC DNA]</scope>
    <source>
        <strain evidence="2 4">NML120146</strain>
    </source>
</reference>
<protein>
    <submittedName>
        <fullName evidence="1">Uncharacterized protein</fullName>
    </submittedName>
</protein>
<evidence type="ECO:0000313" key="2">
    <source>
        <dbReference type="EMBL" id="ODR61219.1"/>
    </source>
</evidence>
<proteinExistence type="predicted"/>
<dbReference type="AlphaFoldDB" id="A0A1E3UKG2"/>
<evidence type="ECO:0000313" key="3">
    <source>
        <dbReference type="Proteomes" id="UP000094271"/>
    </source>
</evidence>
<keyword evidence="4" id="KW-1185">Reference proteome</keyword>
<accession>A0A1E3UKG2</accession>
<dbReference type="Proteomes" id="UP000094869">
    <property type="component" value="Unassembled WGS sequence"/>
</dbReference>
<organism evidence="1 3">
    <name type="scientific">Eisenbergiella tayi</name>
    <dbReference type="NCBI Taxonomy" id="1432052"/>
    <lineage>
        <taxon>Bacteria</taxon>
        <taxon>Bacillati</taxon>
        <taxon>Bacillota</taxon>
        <taxon>Clostridia</taxon>
        <taxon>Lachnospirales</taxon>
        <taxon>Lachnospiraceae</taxon>
        <taxon>Eisenbergiella</taxon>
    </lineage>
</organism>
<comment type="caution">
    <text evidence="1">The sequence shown here is derived from an EMBL/GenBank/DDBJ whole genome shotgun (WGS) entry which is preliminary data.</text>
</comment>
<evidence type="ECO:0000313" key="4">
    <source>
        <dbReference type="Proteomes" id="UP000094869"/>
    </source>
</evidence>
<name>A0A1E3UKG2_9FIRM</name>